<dbReference type="STRING" id="299255.SAMN02745129_1901"/>
<evidence type="ECO:0000259" key="2">
    <source>
        <dbReference type="Pfam" id="PF16313"/>
    </source>
</evidence>
<accession>A0A1M5S7U4</accession>
<feature type="chain" id="PRO_5009913652" evidence="1">
    <location>
        <begin position="21"/>
        <end position="1168"/>
    </location>
</feature>
<evidence type="ECO:0000313" key="3">
    <source>
        <dbReference type="EMBL" id="SHH34539.1"/>
    </source>
</evidence>
<dbReference type="Pfam" id="PF16313">
    <property type="entry name" value="DUF4953"/>
    <property type="match status" value="1"/>
</dbReference>
<sequence length="1168" mass="130114">MKLFRILSLAGSLVLLNACGAGDEPYRELPKDVDQVTTQAIDQATDRQYMYIRSVGKAPRYAANIRGFFQGTPKLVTLHRTENGIQVRQVDRDTIGLDHDSRFSDNGYNQAPVLTIPGQYVDYRCTEDRWGDCVNVEQLNTDADQKWYDKGYFVPDFAATQIAELSVNDLFALDKTCVSESEAPRLVQDGNWRGHEMDLDKGVINLEIEHTYRVSPSCLDAYYQGNFDNFSFTTTEFISIVAVDQLASPDYQPVPYAQNEDGTFGFFTTEHRYRDANHAAGSDGYVRTYLNRFNPALPQITYYLSNNFYLPKNQAYLDSAKETVDAINIQNRIFHTGLPPIVLERAGDKRHGDLRYSFISLFDEPLDNGLAGYGPSAANPLTGEIVSARTNQYSSNLKQGAVRYYRQLMLDYNRGKLEPASVAAALGDAVSQSVYAAVVDGQSNGKASQPSARQGMPQAGDYVDGVQAPAQLSQVATQVPSLPVAQGNAQDFDRFAEFDQATQDFWAEHSLMHVDVVYATGPGVRQLPRGVKGHLIDWDNPQYWLDGQVGGQLKAIDQMPVAVQDDLTTKLAAQAFSGTLTHELGHNLGLRHNFAGSRDHDNLFTDQELEHQHGAFAAAGYPTLSAKSDFSSQMDYNVNRFATTFEPYDLAALRFGYGRQVETQAGEFVSLQAADTQRREELAKGELDGEHRYGVLYNVEQQHDLRFYSYCTDGHVSLNSNCNRGDAGADNDAIVQFYIDKYWDSYDTDNLRHNRQAFYEDHILGYAVKRNELFMRDIRQFVEDPASIERQNTLPMGSLSQWCLDDDSAWYCAYTGAVDKAGDFFLTLVGESDATLHTVFRFDDGSPALTRDYKLADLLAAYRSNAEKLDGETTPLAPGELVTRLQDRPDLLKDLVLKFGIVPDYWDQLHADITFSGRMLNGMKSAVTDPNHPYVNERDVLGVWPDKLLAVRALVTRTTPRSTTGRTHLALVDDPKVGEAFKAMLCQMTVVDTAGLNFGGESIVGSQCDSQSPYLSPYLDAAQESIEPLVNYDRSVSRYFGFDTVNGQPKGESNLLQMMLRQVVLASVDSDYQGEQKARRWREYVGVHYASPGLAEASRLSLNGRVLVATEENVLAAKLMAQIKRVEQFMDTNADLMGARLSSGELVGELLTAQLAHDKQVLGDLPVL</sequence>
<keyword evidence="4" id="KW-1185">Reference proteome</keyword>
<organism evidence="3 4">
    <name type="scientific">Ferrimonas marina</name>
    <dbReference type="NCBI Taxonomy" id="299255"/>
    <lineage>
        <taxon>Bacteria</taxon>
        <taxon>Pseudomonadati</taxon>
        <taxon>Pseudomonadota</taxon>
        <taxon>Gammaproteobacteria</taxon>
        <taxon>Alteromonadales</taxon>
        <taxon>Ferrimonadaceae</taxon>
        <taxon>Ferrimonas</taxon>
    </lineage>
</organism>
<dbReference type="OrthoDB" id="9776599at2"/>
<dbReference type="RefSeq" id="WP_067663042.1">
    <property type="nucleotide sequence ID" value="NZ_FQXG01000002.1"/>
</dbReference>
<keyword evidence="1" id="KW-0732">Signal</keyword>
<gene>
    <name evidence="3" type="ORF">SAMN02745129_1901</name>
</gene>
<dbReference type="GO" id="GO:0008237">
    <property type="term" value="F:metallopeptidase activity"/>
    <property type="evidence" value="ECO:0007669"/>
    <property type="project" value="InterPro"/>
</dbReference>
<reference evidence="3 4" key="1">
    <citation type="submission" date="2016-11" db="EMBL/GenBank/DDBJ databases">
        <authorList>
            <person name="Jaros S."/>
            <person name="Januszkiewicz K."/>
            <person name="Wedrychowicz H."/>
        </authorList>
    </citation>
    <scope>NUCLEOTIDE SEQUENCE [LARGE SCALE GENOMIC DNA]</scope>
    <source>
        <strain evidence="3 4">DSM 16917</strain>
    </source>
</reference>
<feature type="signal peptide" evidence="1">
    <location>
        <begin position="1"/>
        <end position="20"/>
    </location>
</feature>
<proteinExistence type="predicted"/>
<name>A0A1M5S7U4_9GAMM</name>
<dbReference type="SUPFAM" id="SSF55486">
    <property type="entry name" value="Metalloproteases ('zincins'), catalytic domain"/>
    <property type="match status" value="1"/>
</dbReference>
<dbReference type="InterPro" id="IPR024079">
    <property type="entry name" value="MetalloPept_cat_dom_sf"/>
</dbReference>
<protein>
    <submittedName>
        <fullName evidence="3">Pregnancy-associated plasma protein-A</fullName>
    </submittedName>
</protein>
<evidence type="ECO:0000256" key="1">
    <source>
        <dbReference type="SAM" id="SignalP"/>
    </source>
</evidence>
<dbReference type="InterPro" id="IPR032534">
    <property type="entry name" value="EcxA_zinc-bd"/>
</dbReference>
<dbReference type="Proteomes" id="UP000184268">
    <property type="component" value="Unassembled WGS sequence"/>
</dbReference>
<feature type="domain" description="EcxA zinc-binding" evidence="2">
    <location>
        <begin position="566"/>
        <end position="663"/>
    </location>
</feature>
<dbReference type="PANTHER" id="PTHR38478:SF1">
    <property type="entry name" value="ZINC DEPENDENT METALLOPROTEASE DOMAIN LIPOPROTEIN"/>
    <property type="match status" value="1"/>
</dbReference>
<dbReference type="PANTHER" id="PTHR38478">
    <property type="entry name" value="PEPTIDASE M1A AND M12B"/>
    <property type="match status" value="1"/>
</dbReference>
<evidence type="ECO:0000313" key="4">
    <source>
        <dbReference type="Proteomes" id="UP000184268"/>
    </source>
</evidence>
<dbReference type="EMBL" id="FQXG01000002">
    <property type="protein sequence ID" value="SHH34539.1"/>
    <property type="molecule type" value="Genomic_DNA"/>
</dbReference>
<dbReference type="AlphaFoldDB" id="A0A1M5S7U4"/>
<dbReference type="Gene3D" id="3.40.390.10">
    <property type="entry name" value="Collagenase (Catalytic Domain)"/>
    <property type="match status" value="1"/>
</dbReference>